<keyword evidence="2" id="KW-0489">Methyltransferase</keyword>
<keyword evidence="6" id="KW-0408">Iron</keyword>
<name>A8ZVP5_DESOH</name>
<evidence type="ECO:0000259" key="9">
    <source>
        <dbReference type="PROSITE" id="PS51918"/>
    </source>
</evidence>
<dbReference type="GO" id="GO:0046872">
    <property type="term" value="F:metal ion binding"/>
    <property type="evidence" value="ECO:0007669"/>
    <property type="project" value="UniProtKB-KW"/>
</dbReference>
<keyword evidence="4" id="KW-0949">S-adenosyl-L-methionine</keyword>
<dbReference type="Pfam" id="PF02310">
    <property type="entry name" value="B12-binding"/>
    <property type="match status" value="1"/>
</dbReference>
<evidence type="ECO:0000313" key="11">
    <source>
        <dbReference type="Proteomes" id="UP000008561"/>
    </source>
</evidence>
<dbReference type="SMART" id="SM00729">
    <property type="entry name" value="Elp3"/>
    <property type="match status" value="1"/>
</dbReference>
<accession>A8ZVP5</accession>
<dbReference type="InterPro" id="IPR023404">
    <property type="entry name" value="rSAM_horseshoe"/>
</dbReference>
<dbReference type="SFLD" id="SFLDG01123">
    <property type="entry name" value="methyltransferase_(Class_B)"/>
    <property type="match status" value="1"/>
</dbReference>
<protein>
    <submittedName>
        <fullName evidence="10">Radical SAM domain protein</fullName>
    </submittedName>
</protein>
<evidence type="ECO:0000313" key="10">
    <source>
        <dbReference type="EMBL" id="ABW68232.1"/>
    </source>
</evidence>
<dbReference type="EMBL" id="CP000859">
    <property type="protein sequence ID" value="ABW68232.1"/>
    <property type="molecule type" value="Genomic_DNA"/>
</dbReference>
<reference evidence="10 11" key="1">
    <citation type="submission" date="2007-10" db="EMBL/GenBank/DDBJ databases">
        <title>Complete sequence of Desulfococcus oleovorans Hxd3.</title>
        <authorList>
            <consortium name="US DOE Joint Genome Institute"/>
            <person name="Copeland A."/>
            <person name="Lucas S."/>
            <person name="Lapidus A."/>
            <person name="Barry K."/>
            <person name="Glavina del Rio T."/>
            <person name="Dalin E."/>
            <person name="Tice H."/>
            <person name="Pitluck S."/>
            <person name="Kiss H."/>
            <person name="Brettin T."/>
            <person name="Bruce D."/>
            <person name="Detter J.C."/>
            <person name="Han C."/>
            <person name="Schmutz J."/>
            <person name="Larimer F."/>
            <person name="Land M."/>
            <person name="Hauser L."/>
            <person name="Kyrpides N."/>
            <person name="Kim E."/>
            <person name="Wawrik B."/>
            <person name="Richardson P."/>
        </authorList>
    </citation>
    <scope>NUCLEOTIDE SEQUENCE [LARGE SCALE GENOMIC DNA]</scope>
    <source>
        <strain evidence="11">DSM 6200 / JCM 39069 / Hxd3</strain>
    </source>
</reference>
<dbReference type="PROSITE" id="PS51918">
    <property type="entry name" value="RADICAL_SAM"/>
    <property type="match status" value="1"/>
</dbReference>
<comment type="cofactor">
    <cofactor evidence="1">
        <name>[4Fe-4S] cluster</name>
        <dbReference type="ChEBI" id="CHEBI:49883"/>
    </cofactor>
</comment>
<dbReference type="OrthoDB" id="9804952at2"/>
<dbReference type="InterPro" id="IPR034466">
    <property type="entry name" value="Methyltransferase_Class_B"/>
</dbReference>
<dbReference type="InterPro" id="IPR051198">
    <property type="entry name" value="BchE-like"/>
</dbReference>
<dbReference type="GO" id="GO:0003824">
    <property type="term" value="F:catalytic activity"/>
    <property type="evidence" value="ECO:0007669"/>
    <property type="project" value="InterPro"/>
</dbReference>
<proteinExistence type="predicted"/>
<dbReference type="HOGENOM" id="CLU_021572_5_1_7"/>
<dbReference type="InterPro" id="IPR058240">
    <property type="entry name" value="rSAM_sf"/>
</dbReference>
<feature type="domain" description="Radical SAM core" evidence="9">
    <location>
        <begin position="168"/>
        <end position="383"/>
    </location>
</feature>
<dbReference type="InterPro" id="IPR007197">
    <property type="entry name" value="rSAM"/>
</dbReference>
<dbReference type="PROSITE" id="PS51332">
    <property type="entry name" value="B12_BINDING"/>
    <property type="match status" value="1"/>
</dbReference>
<dbReference type="PANTHER" id="PTHR43409">
    <property type="entry name" value="ANAEROBIC MAGNESIUM-PROTOPORPHYRIN IX MONOMETHYL ESTER CYCLASE-RELATED"/>
    <property type="match status" value="1"/>
</dbReference>
<dbReference type="PANTHER" id="PTHR43409:SF7">
    <property type="entry name" value="BLL1977 PROTEIN"/>
    <property type="match status" value="1"/>
</dbReference>
<dbReference type="Gene3D" id="3.40.50.280">
    <property type="entry name" value="Cobalamin-binding domain"/>
    <property type="match status" value="1"/>
</dbReference>
<dbReference type="AlphaFoldDB" id="A8ZVP5"/>
<dbReference type="SFLD" id="SFLDG01082">
    <property type="entry name" value="B12-binding_domain_containing"/>
    <property type="match status" value="1"/>
</dbReference>
<dbReference type="GO" id="GO:0051539">
    <property type="term" value="F:4 iron, 4 sulfur cluster binding"/>
    <property type="evidence" value="ECO:0007669"/>
    <property type="project" value="UniProtKB-KW"/>
</dbReference>
<evidence type="ECO:0000256" key="1">
    <source>
        <dbReference type="ARBA" id="ARBA00001966"/>
    </source>
</evidence>
<gene>
    <name evidence="10" type="ordered locus">Dole_2428</name>
</gene>
<dbReference type="STRING" id="96561.Dole_2428"/>
<dbReference type="SFLD" id="SFLDS00029">
    <property type="entry name" value="Radical_SAM"/>
    <property type="match status" value="1"/>
</dbReference>
<dbReference type="Gene3D" id="3.80.30.20">
    <property type="entry name" value="tm_1862 like domain"/>
    <property type="match status" value="1"/>
</dbReference>
<feature type="domain" description="B12-binding" evidence="8">
    <location>
        <begin position="1"/>
        <end position="143"/>
    </location>
</feature>
<dbReference type="SUPFAM" id="SSF102114">
    <property type="entry name" value="Radical SAM enzymes"/>
    <property type="match status" value="1"/>
</dbReference>
<dbReference type="Pfam" id="PF04055">
    <property type="entry name" value="Radical_SAM"/>
    <property type="match status" value="1"/>
</dbReference>
<evidence type="ECO:0000256" key="7">
    <source>
        <dbReference type="ARBA" id="ARBA00023014"/>
    </source>
</evidence>
<evidence type="ECO:0000259" key="8">
    <source>
        <dbReference type="PROSITE" id="PS51332"/>
    </source>
</evidence>
<dbReference type="InterPro" id="IPR006638">
    <property type="entry name" value="Elp3/MiaA/NifB-like_rSAM"/>
</dbReference>
<dbReference type="KEGG" id="dol:Dole_2428"/>
<evidence type="ECO:0000256" key="3">
    <source>
        <dbReference type="ARBA" id="ARBA00022679"/>
    </source>
</evidence>
<evidence type="ECO:0000256" key="4">
    <source>
        <dbReference type="ARBA" id="ARBA00022691"/>
    </source>
</evidence>
<keyword evidence="11" id="KW-1185">Reference proteome</keyword>
<evidence type="ECO:0000256" key="5">
    <source>
        <dbReference type="ARBA" id="ARBA00022723"/>
    </source>
</evidence>
<keyword evidence="5" id="KW-0479">Metal-binding</keyword>
<sequence>MSGTLLSNGNSMKIRLINPAQLDAKGRVVKINREFVSGLTLPYVAALIPGGHDISIIEESVERIDFDDPVDLVGLTAISCRAPRAYWIADQYKKRGVPVIMGGFHATALPEEALSHCDAVVKGEAEGVINRVIEDAVNGRMKGIYEQKAPHPLEGLPTPRYDLINRKNFFMPANPVQATRGCPYHCDFCSVSPFFGSRHRKRPVADVLADMAAAGPYLVIVDDNLMIDRDYALELFTAMKPLNKVWIGQVDVRSAADGELMKAAADAGCRMLYLGIETLDKVSLARTGKTPNLHTDAQAALMQIKRHHIDAFVSMIIGFDNDTVATARQIVEFCDRMRVPILFLYILTPIPGSPMFERMQRNGTPLKPGWHLYDGMHSVFDTPSLKSAELETLYMAIQKKIYTMPSILRRNFFPPHLFLLFLNLWARKNVHSGLHPWMGNTRWRRQLDIIPLLEPLTKPWIRKISRLLRFTEGRFTS</sequence>
<evidence type="ECO:0000256" key="6">
    <source>
        <dbReference type="ARBA" id="ARBA00023004"/>
    </source>
</evidence>
<organism evidence="10 11">
    <name type="scientific">Desulfosudis oleivorans (strain DSM 6200 / JCM 39069 / Hxd3)</name>
    <name type="common">Desulfococcus oleovorans</name>
    <dbReference type="NCBI Taxonomy" id="96561"/>
    <lineage>
        <taxon>Bacteria</taxon>
        <taxon>Pseudomonadati</taxon>
        <taxon>Thermodesulfobacteriota</taxon>
        <taxon>Desulfobacteria</taxon>
        <taxon>Desulfobacterales</taxon>
        <taxon>Desulfosudaceae</taxon>
        <taxon>Desulfosudis</taxon>
    </lineage>
</organism>
<dbReference type="GO" id="GO:0031419">
    <property type="term" value="F:cobalamin binding"/>
    <property type="evidence" value="ECO:0007669"/>
    <property type="project" value="InterPro"/>
</dbReference>
<keyword evidence="7" id="KW-0411">Iron-sulfur</keyword>
<dbReference type="Proteomes" id="UP000008561">
    <property type="component" value="Chromosome"/>
</dbReference>
<evidence type="ECO:0000256" key="2">
    <source>
        <dbReference type="ARBA" id="ARBA00022603"/>
    </source>
</evidence>
<dbReference type="CDD" id="cd01335">
    <property type="entry name" value="Radical_SAM"/>
    <property type="match status" value="1"/>
</dbReference>
<dbReference type="eggNOG" id="COG1032">
    <property type="taxonomic scope" value="Bacteria"/>
</dbReference>
<dbReference type="InterPro" id="IPR006158">
    <property type="entry name" value="Cobalamin-bd"/>
</dbReference>
<dbReference type="GO" id="GO:0005829">
    <property type="term" value="C:cytosol"/>
    <property type="evidence" value="ECO:0007669"/>
    <property type="project" value="TreeGrafter"/>
</dbReference>
<keyword evidence="3" id="KW-0808">Transferase</keyword>